<dbReference type="SUPFAM" id="SSF46689">
    <property type="entry name" value="Homeodomain-like"/>
    <property type="match status" value="1"/>
</dbReference>
<reference evidence="6 7" key="1">
    <citation type="submission" date="2022-11" db="EMBL/GenBank/DDBJ databases">
        <title>Mycobacterium sp. nov.</title>
        <authorList>
            <person name="Papic B."/>
            <person name="Spicic S."/>
            <person name="Duvnjak S."/>
        </authorList>
    </citation>
    <scope>NUCLEOTIDE SEQUENCE [LARGE SCALE GENOMIC DNA]</scope>
    <source>
        <strain evidence="6 7">CVI_P4</strain>
    </source>
</reference>
<evidence type="ECO:0000259" key="5">
    <source>
        <dbReference type="PROSITE" id="PS50977"/>
    </source>
</evidence>
<keyword evidence="3" id="KW-0804">Transcription</keyword>
<dbReference type="PANTHER" id="PTHR47506:SF1">
    <property type="entry name" value="HTH-TYPE TRANSCRIPTIONAL REGULATOR YJDC"/>
    <property type="match status" value="1"/>
</dbReference>
<dbReference type="PROSITE" id="PS50977">
    <property type="entry name" value="HTH_TETR_2"/>
    <property type="match status" value="1"/>
</dbReference>
<feature type="domain" description="HTH tetR-type" evidence="5">
    <location>
        <begin position="25"/>
        <end position="85"/>
    </location>
</feature>
<dbReference type="InterPro" id="IPR001647">
    <property type="entry name" value="HTH_TetR"/>
</dbReference>
<protein>
    <submittedName>
        <fullName evidence="6">TetR/AcrR family transcriptional regulator</fullName>
    </submittedName>
</protein>
<keyword evidence="7" id="KW-1185">Reference proteome</keyword>
<dbReference type="Pfam" id="PF00440">
    <property type="entry name" value="TetR_N"/>
    <property type="match status" value="1"/>
</dbReference>
<name>A0ABT3S9B3_9MYCO</name>
<evidence type="ECO:0000256" key="3">
    <source>
        <dbReference type="ARBA" id="ARBA00023163"/>
    </source>
</evidence>
<dbReference type="EMBL" id="JAPJDO010000003">
    <property type="protein sequence ID" value="MCX2936109.1"/>
    <property type="molecule type" value="Genomic_DNA"/>
</dbReference>
<evidence type="ECO:0000256" key="2">
    <source>
        <dbReference type="ARBA" id="ARBA00023125"/>
    </source>
</evidence>
<evidence type="ECO:0000313" key="6">
    <source>
        <dbReference type="EMBL" id="MCX2936109.1"/>
    </source>
</evidence>
<dbReference type="RefSeq" id="WP_265995513.1">
    <property type="nucleotide sequence ID" value="NZ_JAPJDN010000003.1"/>
</dbReference>
<feature type="DNA-binding region" description="H-T-H motif" evidence="4">
    <location>
        <begin position="48"/>
        <end position="67"/>
    </location>
</feature>
<keyword evidence="1" id="KW-0805">Transcription regulation</keyword>
<gene>
    <name evidence="6" type="ORF">ORI27_05330</name>
</gene>
<organism evidence="6 7">
    <name type="scientific">Mycobacterium pinniadriaticum</name>
    <dbReference type="NCBI Taxonomy" id="2994102"/>
    <lineage>
        <taxon>Bacteria</taxon>
        <taxon>Bacillati</taxon>
        <taxon>Actinomycetota</taxon>
        <taxon>Actinomycetes</taxon>
        <taxon>Mycobacteriales</taxon>
        <taxon>Mycobacteriaceae</taxon>
        <taxon>Mycobacterium</taxon>
    </lineage>
</organism>
<dbReference type="InterPro" id="IPR009057">
    <property type="entry name" value="Homeodomain-like_sf"/>
</dbReference>
<keyword evidence="2 4" id="KW-0238">DNA-binding</keyword>
<accession>A0ABT3S9B3</accession>
<evidence type="ECO:0000256" key="1">
    <source>
        <dbReference type="ARBA" id="ARBA00023015"/>
    </source>
</evidence>
<proteinExistence type="predicted"/>
<dbReference type="PANTHER" id="PTHR47506">
    <property type="entry name" value="TRANSCRIPTIONAL REGULATORY PROTEIN"/>
    <property type="match status" value="1"/>
</dbReference>
<dbReference type="Proteomes" id="UP001300745">
    <property type="component" value="Unassembled WGS sequence"/>
</dbReference>
<evidence type="ECO:0000313" key="7">
    <source>
        <dbReference type="Proteomes" id="UP001300745"/>
    </source>
</evidence>
<comment type="caution">
    <text evidence="6">The sequence shown here is derived from an EMBL/GenBank/DDBJ whole genome shotgun (WGS) entry which is preliminary data.</text>
</comment>
<evidence type="ECO:0000256" key="4">
    <source>
        <dbReference type="PROSITE-ProRule" id="PRU00335"/>
    </source>
</evidence>
<dbReference type="Gene3D" id="1.10.357.10">
    <property type="entry name" value="Tetracycline Repressor, domain 2"/>
    <property type="match status" value="1"/>
</dbReference>
<sequence>MSGRDSPAQPLPRGRHKLGKEAVLASQRERLLIAMEELVNENGYGGASVPKVVRRARVTDRTFYALFEDKADCFIATCERHGDQLRDLLDAYVDQIENAQDAMAVFDAGLHQYLQWWMARPGGARAYFVDILTVGDRAFASRDRRAAIFAEALRRIARELRRRAGVAGEPADVDVTAAAMVATELVARHVRAGRIAELSDLHADLRRVLLLLLLAEPSR</sequence>